<protein>
    <submittedName>
        <fullName evidence="1">Uncharacterized protein</fullName>
    </submittedName>
</protein>
<dbReference type="EMBL" id="JAJGMW010000021">
    <property type="protein sequence ID" value="MCC4213970.1"/>
    <property type="molecule type" value="Genomic_DNA"/>
</dbReference>
<organism evidence="1 2">
    <name type="scientific">Leeuwenhoekiella parthenopeia</name>
    <dbReference type="NCBI Taxonomy" id="2890320"/>
    <lineage>
        <taxon>Bacteria</taxon>
        <taxon>Pseudomonadati</taxon>
        <taxon>Bacteroidota</taxon>
        <taxon>Flavobacteriia</taxon>
        <taxon>Flavobacteriales</taxon>
        <taxon>Flavobacteriaceae</taxon>
        <taxon>Leeuwenhoekiella</taxon>
    </lineage>
</organism>
<name>A0ABS8GWE6_9FLAO</name>
<comment type="caution">
    <text evidence="1">The sequence shown here is derived from an EMBL/GenBank/DDBJ whole genome shotgun (WGS) entry which is preliminary data.</text>
</comment>
<evidence type="ECO:0000313" key="2">
    <source>
        <dbReference type="Proteomes" id="UP001197770"/>
    </source>
</evidence>
<sequence>MKAEFNSRVDLQREVIKIINKESFKYQLSGLSKPAIESWYLNNSIGNNQLKEKLFLISKKLFFIANKSQDQITEEYKKLQVSIRKNIEELKILLVQFF</sequence>
<accession>A0ABS8GWE6</accession>
<evidence type="ECO:0000313" key="1">
    <source>
        <dbReference type="EMBL" id="MCC4213970.1"/>
    </source>
</evidence>
<proteinExistence type="predicted"/>
<reference evidence="1 2" key="1">
    <citation type="submission" date="2021-11" db="EMBL/GenBank/DDBJ databases">
        <title>Seasonal and diel survey of microbial diversity of the Tyrrhenian coast.</title>
        <authorList>
            <person name="Gattoni G."/>
            <person name="Corral P."/>
        </authorList>
    </citation>
    <scope>NUCLEOTIDE SEQUENCE [LARGE SCALE GENOMIC DNA]</scope>
    <source>
        <strain evidence="1 2">Mr9</strain>
    </source>
</reference>
<keyword evidence="2" id="KW-1185">Reference proteome</keyword>
<gene>
    <name evidence="1" type="ORF">LLW17_14665</name>
</gene>
<dbReference type="RefSeq" id="WP_228231042.1">
    <property type="nucleotide sequence ID" value="NZ_JAJGMW010000021.1"/>
</dbReference>
<dbReference type="Proteomes" id="UP001197770">
    <property type="component" value="Unassembled WGS sequence"/>
</dbReference>